<gene>
    <name evidence="9" type="ORF">JJE72_10760</name>
</gene>
<dbReference type="Pfam" id="PF00720">
    <property type="entry name" value="SSI"/>
    <property type="match status" value="1"/>
</dbReference>
<dbReference type="InterPro" id="IPR036819">
    <property type="entry name" value="Subtilisin_inhibitor-like_sf"/>
</dbReference>
<evidence type="ECO:0000256" key="4">
    <source>
        <dbReference type="ARBA" id="ARBA00022690"/>
    </source>
</evidence>
<comment type="similarity">
    <text evidence="2">Belongs to the protease inhibitor I16 (SSI) family.</text>
</comment>
<dbReference type="Proteomes" id="UP000639051">
    <property type="component" value="Unassembled WGS sequence"/>
</dbReference>
<keyword evidence="3" id="KW-0964">Secreted</keyword>
<proteinExistence type="inferred from homology"/>
<protein>
    <submittedName>
        <fullName evidence="9">Serine protease inhibitor</fullName>
    </submittedName>
</protein>
<feature type="region of interest" description="Disordered" evidence="7">
    <location>
        <begin position="41"/>
        <end position="62"/>
    </location>
</feature>
<dbReference type="EMBL" id="JAERRC010000024">
    <property type="protein sequence ID" value="MBL0705985.1"/>
    <property type="molecule type" value="Genomic_DNA"/>
</dbReference>
<evidence type="ECO:0000256" key="2">
    <source>
        <dbReference type="ARBA" id="ARBA00010472"/>
    </source>
</evidence>
<feature type="compositionally biased region" description="Low complexity" evidence="7">
    <location>
        <begin position="42"/>
        <end position="61"/>
    </location>
</feature>
<comment type="caution">
    <text evidence="9">The sequence shown here is derived from an EMBL/GenBank/DDBJ whole genome shotgun (WGS) entry which is preliminary data.</text>
</comment>
<organism evidence="9 10">
    <name type="scientific">Sinomonas cellulolyticus</name>
    <dbReference type="NCBI Taxonomy" id="2801916"/>
    <lineage>
        <taxon>Bacteria</taxon>
        <taxon>Bacillati</taxon>
        <taxon>Actinomycetota</taxon>
        <taxon>Actinomycetes</taxon>
        <taxon>Micrococcales</taxon>
        <taxon>Micrococcaceae</taxon>
        <taxon>Sinomonas</taxon>
    </lineage>
</organism>
<dbReference type="RefSeq" id="WP_189692521.1">
    <property type="nucleotide sequence ID" value="NZ_BNCM01000002.1"/>
</dbReference>
<evidence type="ECO:0000256" key="7">
    <source>
        <dbReference type="SAM" id="MobiDB-lite"/>
    </source>
</evidence>
<name>A0ABS1K387_9MICC</name>
<dbReference type="GO" id="GO:0004867">
    <property type="term" value="F:serine-type endopeptidase inhibitor activity"/>
    <property type="evidence" value="ECO:0007669"/>
    <property type="project" value="UniProtKB-KW"/>
</dbReference>
<keyword evidence="10" id="KW-1185">Reference proteome</keyword>
<comment type="subcellular location">
    <subcellularLocation>
        <location evidence="1">Secreted</location>
    </subcellularLocation>
</comment>
<evidence type="ECO:0000256" key="3">
    <source>
        <dbReference type="ARBA" id="ARBA00022525"/>
    </source>
</evidence>
<evidence type="ECO:0000313" key="10">
    <source>
        <dbReference type="Proteomes" id="UP000639051"/>
    </source>
</evidence>
<sequence length="171" mass="16771">MQPLTSAVVLRRRLSLVWRLVAGTGLVALLAACAVGAGGSGARSSNGPSLPGSPSGTPGAPTADLEVVVVRAPGEPGQRWTLRCAGGDPLPGSTHPAAASACALVAAHPGLLGPPPKDRVCTQLYGGPDVATVSGTVDGAPVSRQFTRTDGCGVADWAAAQALLGPPGDAL</sequence>
<evidence type="ECO:0000256" key="5">
    <source>
        <dbReference type="ARBA" id="ARBA00022900"/>
    </source>
</evidence>
<dbReference type="InterPro" id="IPR023549">
    <property type="entry name" value="Subtilisin_inhibitor"/>
</dbReference>
<evidence type="ECO:0000256" key="6">
    <source>
        <dbReference type="ARBA" id="ARBA00023157"/>
    </source>
</evidence>
<keyword evidence="6" id="KW-1015">Disulfide bond</keyword>
<evidence type="ECO:0000256" key="1">
    <source>
        <dbReference type="ARBA" id="ARBA00004613"/>
    </source>
</evidence>
<keyword evidence="5 9" id="KW-0722">Serine protease inhibitor</keyword>
<dbReference type="Gene3D" id="3.30.350.10">
    <property type="entry name" value="Subtilisin inhibitor-like"/>
    <property type="match status" value="1"/>
</dbReference>
<dbReference type="SUPFAM" id="SSF55399">
    <property type="entry name" value="Subtilisin inhibitor"/>
    <property type="match status" value="1"/>
</dbReference>
<keyword evidence="4 9" id="KW-0646">Protease inhibitor</keyword>
<accession>A0ABS1K387</accession>
<evidence type="ECO:0000313" key="9">
    <source>
        <dbReference type="EMBL" id="MBL0705985.1"/>
    </source>
</evidence>
<feature type="domain" description="Subtilisin inhibitor" evidence="8">
    <location>
        <begin position="77"/>
        <end position="143"/>
    </location>
</feature>
<evidence type="ECO:0000259" key="8">
    <source>
        <dbReference type="Pfam" id="PF00720"/>
    </source>
</evidence>
<reference evidence="9 10" key="1">
    <citation type="submission" date="2021-01" db="EMBL/GenBank/DDBJ databases">
        <title>Genome public.</title>
        <authorList>
            <person name="Liu C."/>
            <person name="Sun Q."/>
        </authorList>
    </citation>
    <scope>NUCLEOTIDE SEQUENCE [LARGE SCALE GENOMIC DNA]</scope>
    <source>
        <strain evidence="9 10">JC656</strain>
    </source>
</reference>